<dbReference type="EMBL" id="BROD01000001">
    <property type="protein sequence ID" value="GKX65516.1"/>
    <property type="molecule type" value="Genomic_DNA"/>
</dbReference>
<gene>
    <name evidence="1" type="ORF">rsdtw13_07740</name>
</gene>
<proteinExistence type="predicted"/>
<comment type="caution">
    <text evidence="1">The sequence shown here is derived from an EMBL/GenBank/DDBJ whole genome shotgun (WGS) entry which is preliminary data.</text>
</comment>
<dbReference type="Proteomes" id="UP001058074">
    <property type="component" value="Unassembled WGS sequence"/>
</dbReference>
<evidence type="ECO:0000313" key="2">
    <source>
        <dbReference type="Proteomes" id="UP001058074"/>
    </source>
</evidence>
<accession>A0ACB5R913</accession>
<reference evidence="1" key="1">
    <citation type="journal article" date="2025" name="Int. J. Syst. Evol. Microbiol.">
        <title>Inconstantimicrobium mannanitabidum sp. nov., a novel member of the family Clostridiaceae isolated from anoxic soil under the treatment of reductive soil disinfestation.</title>
        <authorList>
            <person name="Ueki A."/>
            <person name="Tonouchi A."/>
            <person name="Honma S."/>
            <person name="Kaku N."/>
            <person name="Ueki K."/>
        </authorList>
    </citation>
    <scope>NUCLEOTIDE SEQUENCE</scope>
    <source>
        <strain evidence="1">TW13</strain>
    </source>
</reference>
<organism evidence="1 2">
    <name type="scientific">Inconstantimicrobium mannanitabidum</name>
    <dbReference type="NCBI Taxonomy" id="1604901"/>
    <lineage>
        <taxon>Bacteria</taxon>
        <taxon>Bacillati</taxon>
        <taxon>Bacillota</taxon>
        <taxon>Clostridia</taxon>
        <taxon>Eubacteriales</taxon>
        <taxon>Clostridiaceae</taxon>
        <taxon>Inconstantimicrobium</taxon>
    </lineage>
</organism>
<evidence type="ECO:0000313" key="1">
    <source>
        <dbReference type="EMBL" id="GKX65516.1"/>
    </source>
</evidence>
<sequence>MKHIFYVHTGNAEYLQTSLRCAKIKNPNCNIVLLGDKSNDVYDFVEHAYIDEYSKYANEFKKIYIHLSSNPYEYELLCIQRWFNILEYMEKKSIFEGYYQDSDVILDYDINKFKNEGKIYYCGTSANECFFTYEMLKRVCDFIVECYSYKDKNEQFFNILSYIKHGGICDMTLFMMFANEHRNITEDISVERDGSVFDICIHNYENYERIENKKKIYTMNGKLYVRGIFSKKFIKINAVHFQGKDKKYMNDFVKYMDLNSSDIKYFNYTTQKWQDEEENHVYISERVLLNIIRSYRDDYDDDERQKTIDVIGKYLNKEFGYNHQEEVSSFLRNIYWNNFSQELQINNKKIVGWGTGSGINLYREFFELNIDYLISSNKFDEGTEKDGLRVFSPNKLLEENIEDIYVVVLSIDYYDEIKDVLVEYGFREKANFIGLKEIIYGIDNQIEV</sequence>
<keyword evidence="2" id="KW-1185">Reference proteome</keyword>
<protein>
    <submittedName>
        <fullName evidence="1">Uncharacterized protein</fullName>
    </submittedName>
</protein>
<name>A0ACB5R913_9CLOT</name>